<dbReference type="AlphaFoldDB" id="A0AAD5RUP8"/>
<proteinExistence type="predicted"/>
<dbReference type="Proteomes" id="UP001201980">
    <property type="component" value="Unassembled WGS sequence"/>
</dbReference>
<evidence type="ECO:0000313" key="3">
    <source>
        <dbReference type="Proteomes" id="UP001201980"/>
    </source>
</evidence>
<comment type="caution">
    <text evidence="2">The sequence shown here is derived from an EMBL/GenBank/DDBJ whole genome shotgun (WGS) entry which is preliminary data.</text>
</comment>
<sequence length="299" mass="34408">MLPQEQRRLRAQAKTPDPPADKQRLNGNLLDGSPGTPGTIAPFDWDEFEQRYQGALDDANKTEEQILEEFERLIQYFNVWASAARDHDAQRAVKRLHTREMHVRNSEMTLAQKKEHYTEVVKAFKKYSWLGKEIALHVEYGEVLKAELLAFYEAHFSDSASQGFQSQFLEPDRPQESLETHLQQGTDLEEEEDDGLGCYADGVKRTLTDEQIAIFRHSEIEALRRVQDRQEGFASTPTHNEKSNHSLGAVTLSQDGQHSSSRSKKSKSKNKQRQREPKPDLRKRTWDVVEPGLDSLEYD</sequence>
<organism evidence="2 3">
    <name type="scientific">Zalerion maritima</name>
    <dbReference type="NCBI Taxonomy" id="339359"/>
    <lineage>
        <taxon>Eukaryota</taxon>
        <taxon>Fungi</taxon>
        <taxon>Dikarya</taxon>
        <taxon>Ascomycota</taxon>
        <taxon>Pezizomycotina</taxon>
        <taxon>Sordariomycetes</taxon>
        <taxon>Lulworthiomycetidae</taxon>
        <taxon>Lulworthiales</taxon>
        <taxon>Lulworthiaceae</taxon>
        <taxon>Zalerion</taxon>
    </lineage>
</organism>
<feature type="region of interest" description="Disordered" evidence="1">
    <location>
        <begin position="1"/>
        <end position="40"/>
    </location>
</feature>
<evidence type="ECO:0000313" key="2">
    <source>
        <dbReference type="EMBL" id="KAJ2903433.1"/>
    </source>
</evidence>
<keyword evidence="3" id="KW-1185">Reference proteome</keyword>
<name>A0AAD5RUP8_9PEZI</name>
<dbReference type="InterPro" id="IPR024526">
    <property type="entry name" value="DUF3807"/>
</dbReference>
<dbReference type="PANTHER" id="PTHR40642">
    <property type="entry name" value="YALI0F31295P"/>
    <property type="match status" value="1"/>
</dbReference>
<evidence type="ECO:0000256" key="1">
    <source>
        <dbReference type="SAM" id="MobiDB-lite"/>
    </source>
</evidence>
<reference evidence="2" key="1">
    <citation type="submission" date="2022-07" db="EMBL/GenBank/DDBJ databases">
        <title>Draft genome sequence of Zalerion maritima ATCC 34329, a (micro)plastics degrading marine fungus.</title>
        <authorList>
            <person name="Paco A."/>
            <person name="Goncalves M.F.M."/>
            <person name="Rocha-Santos T.A.P."/>
            <person name="Alves A."/>
        </authorList>
    </citation>
    <scope>NUCLEOTIDE SEQUENCE</scope>
    <source>
        <strain evidence="2">ATCC 34329</strain>
    </source>
</reference>
<gene>
    <name evidence="2" type="ORF">MKZ38_009918</name>
</gene>
<protein>
    <submittedName>
        <fullName evidence="2">Uncharacterized protein</fullName>
    </submittedName>
</protein>
<accession>A0AAD5RUP8</accession>
<feature type="compositionally biased region" description="Basic and acidic residues" evidence="1">
    <location>
        <begin position="273"/>
        <end position="287"/>
    </location>
</feature>
<dbReference type="EMBL" id="JAKWBI020000081">
    <property type="protein sequence ID" value="KAJ2903433.1"/>
    <property type="molecule type" value="Genomic_DNA"/>
</dbReference>
<feature type="region of interest" description="Disordered" evidence="1">
    <location>
        <begin position="228"/>
        <end position="299"/>
    </location>
</feature>
<dbReference type="PANTHER" id="PTHR40642:SF1">
    <property type="entry name" value="YALI0F31295P"/>
    <property type="match status" value="1"/>
</dbReference>
<feature type="compositionally biased region" description="Basic residues" evidence="1">
    <location>
        <begin position="261"/>
        <end position="272"/>
    </location>
</feature>
<feature type="region of interest" description="Disordered" evidence="1">
    <location>
        <begin position="171"/>
        <end position="195"/>
    </location>
</feature>
<dbReference type="Pfam" id="PF12720">
    <property type="entry name" value="DUF3807"/>
    <property type="match status" value="1"/>
</dbReference>